<feature type="transmembrane region" description="Helical" evidence="1">
    <location>
        <begin position="347"/>
        <end position="368"/>
    </location>
</feature>
<feature type="transmembrane region" description="Helical" evidence="1">
    <location>
        <begin position="425"/>
        <end position="447"/>
    </location>
</feature>
<keyword evidence="1" id="KW-0472">Membrane</keyword>
<feature type="transmembrane region" description="Helical" evidence="1">
    <location>
        <begin position="192"/>
        <end position="211"/>
    </location>
</feature>
<name>A0AAV3UHA5_9EURY</name>
<feature type="transmembrane region" description="Helical" evidence="1">
    <location>
        <begin position="389"/>
        <end position="413"/>
    </location>
</feature>
<organism evidence="2 3">
    <name type="scientific">Haladaptatus pallidirubidus</name>
    <dbReference type="NCBI Taxonomy" id="1008152"/>
    <lineage>
        <taxon>Archaea</taxon>
        <taxon>Methanobacteriati</taxon>
        <taxon>Methanobacteriota</taxon>
        <taxon>Stenosarchaea group</taxon>
        <taxon>Halobacteria</taxon>
        <taxon>Halobacteriales</taxon>
        <taxon>Haladaptataceae</taxon>
        <taxon>Haladaptatus</taxon>
    </lineage>
</organism>
<dbReference type="GeneID" id="68612399"/>
<reference evidence="2 3" key="1">
    <citation type="journal article" date="2019" name="Int. J. Syst. Evol. Microbiol.">
        <title>The Global Catalogue of Microorganisms (GCM) 10K type strain sequencing project: providing services to taxonomists for standard genome sequencing and annotation.</title>
        <authorList>
            <consortium name="The Broad Institute Genomics Platform"/>
            <consortium name="The Broad Institute Genome Sequencing Center for Infectious Disease"/>
            <person name="Wu L."/>
            <person name="Ma J."/>
        </authorList>
    </citation>
    <scope>NUCLEOTIDE SEQUENCE [LARGE SCALE GENOMIC DNA]</scope>
    <source>
        <strain evidence="2 3">JCM 17504</strain>
    </source>
</reference>
<feature type="transmembrane region" description="Helical" evidence="1">
    <location>
        <begin position="519"/>
        <end position="537"/>
    </location>
</feature>
<feature type="transmembrane region" description="Helical" evidence="1">
    <location>
        <begin position="244"/>
        <end position="264"/>
    </location>
</feature>
<gene>
    <name evidence="2" type="ORF">GCM10025751_18050</name>
</gene>
<keyword evidence="1" id="KW-0812">Transmembrane</keyword>
<feature type="transmembrane region" description="Helical" evidence="1">
    <location>
        <begin position="72"/>
        <end position="93"/>
    </location>
</feature>
<feature type="transmembrane region" description="Helical" evidence="1">
    <location>
        <begin position="319"/>
        <end position="335"/>
    </location>
</feature>
<evidence type="ECO:0000313" key="2">
    <source>
        <dbReference type="EMBL" id="GAA5047454.1"/>
    </source>
</evidence>
<feature type="transmembrane region" description="Helical" evidence="1">
    <location>
        <begin position="150"/>
        <end position="180"/>
    </location>
</feature>
<dbReference type="EMBL" id="BAABKX010000001">
    <property type="protein sequence ID" value="GAA5047454.1"/>
    <property type="molecule type" value="Genomic_DNA"/>
</dbReference>
<evidence type="ECO:0000313" key="3">
    <source>
        <dbReference type="Proteomes" id="UP001501729"/>
    </source>
</evidence>
<comment type="caution">
    <text evidence="2">The sequence shown here is derived from an EMBL/GenBank/DDBJ whole genome shotgun (WGS) entry which is preliminary data.</text>
</comment>
<dbReference type="RefSeq" id="WP_227776565.1">
    <property type="nucleotide sequence ID" value="NZ_BAABKX010000001.1"/>
</dbReference>
<dbReference type="Proteomes" id="UP001501729">
    <property type="component" value="Unassembled WGS sequence"/>
</dbReference>
<feature type="transmembrane region" description="Helical" evidence="1">
    <location>
        <begin position="468"/>
        <end position="488"/>
    </location>
</feature>
<accession>A0AAV3UHA5</accession>
<evidence type="ECO:0008006" key="4">
    <source>
        <dbReference type="Google" id="ProtNLM"/>
    </source>
</evidence>
<protein>
    <recommendedName>
        <fullName evidence="4">ABC transporter permease</fullName>
    </recommendedName>
</protein>
<sequence>MNWPNPRRSASIARVEYRRSIRAMLKNPVQLLGFAFFLLLFVGVPTLGGSYVAYKFGGQIDQLPASLPLLDFARGGLAAAWLMVGALVVARAVGKTGRIDHEAGMLTTIPARDVVGGLVLAEFARIGSVVAFPLLSISVAWSVALGTPTAFVTIVLAVAGLFTTAILAGHIVGLLLKVAFARSELLAQYKSIIGVVGFGVYMAAILSNTLGRVMTSLGGLLQDVPTAWLGDVFMLGIPGVSASLPRVGGAVAFVAVSIPVLLSLDVRTATWLWYGDQVQVENKKYEADESNADFLAGFVSRPTRTVTANVWRRTKRSPLRLLYVVYPVFFMTAPLQNAVQTGTVSDFLAVSIALYGAWAIGATALNPLGDEGAMLPVTITSTIRGGEFVRGHVLAVTLVGLPFVVVGTAIAGFMSPLSLERSVGLTVGSALLGVAGTVVALAIGTVFPRFSSVRVTRSRRVVVPSKSAFALYTILLVAGFAGVAMATIPGVPGMVAGFVAFVTDFFGFQILLDTAALRIVGGAVAVFLGGVAPPLAYRYTVREFDRYVLG</sequence>
<evidence type="ECO:0000256" key="1">
    <source>
        <dbReference type="SAM" id="Phobius"/>
    </source>
</evidence>
<feature type="transmembrane region" description="Helical" evidence="1">
    <location>
        <begin position="114"/>
        <end position="144"/>
    </location>
</feature>
<keyword evidence="3" id="KW-1185">Reference proteome</keyword>
<proteinExistence type="predicted"/>
<keyword evidence="1" id="KW-1133">Transmembrane helix</keyword>
<dbReference type="AlphaFoldDB" id="A0AAV3UHA5"/>